<keyword evidence="4 9" id="KW-0689">Ribosomal protein</keyword>
<dbReference type="GO" id="GO:0003735">
    <property type="term" value="F:structural constituent of ribosome"/>
    <property type="evidence" value="ECO:0007669"/>
    <property type="project" value="InterPro"/>
</dbReference>
<dbReference type="GO" id="GO:1990904">
    <property type="term" value="C:ribonucleoprotein complex"/>
    <property type="evidence" value="ECO:0007669"/>
    <property type="project" value="UniProtKB-KW"/>
</dbReference>
<dbReference type="InterPro" id="IPR019338">
    <property type="entry name" value="Ribosomal_bL35m"/>
</dbReference>
<dbReference type="GO" id="GO:0005739">
    <property type="term" value="C:mitochondrion"/>
    <property type="evidence" value="ECO:0007669"/>
    <property type="project" value="UniProtKB-SubCell"/>
</dbReference>
<dbReference type="InterPro" id="IPR037229">
    <property type="entry name" value="Ribosomal_bL35_sf"/>
</dbReference>
<dbReference type="AlphaFoldDB" id="A0A0V0G7I9"/>
<dbReference type="EMBL" id="GECL01002044">
    <property type="protein sequence ID" value="JAP04080.1"/>
    <property type="molecule type" value="Transcribed_RNA"/>
</dbReference>
<dbReference type="PANTHER" id="PTHR15909">
    <property type="entry name" value="39S RIBOSOMAL PROTEIN L35, MITOCHONDRIAL"/>
    <property type="match status" value="1"/>
</dbReference>
<dbReference type="InterPro" id="IPR021137">
    <property type="entry name" value="Ribosomal_bL35-like"/>
</dbReference>
<comment type="subcellular location">
    <subcellularLocation>
        <location evidence="1">Mitochondrion</location>
    </subcellularLocation>
</comment>
<comment type="similarity">
    <text evidence="2">Belongs to the bacterial ribosomal protein bL35 family.</text>
</comment>
<protein>
    <recommendedName>
        <fullName evidence="7">Large ribosomal subunit protein bL35m</fullName>
    </recommendedName>
    <alternativeName>
        <fullName evidence="8">39S ribosomal protein L35, mitochondrial</fullName>
    </alternativeName>
</protein>
<keyword evidence="3" id="KW-0809">Transit peptide</keyword>
<organism evidence="9">
    <name type="scientific">Triatoma dimidiata</name>
    <name type="common">Kissing bug</name>
    <name type="synonym">Meccus dimidiatus</name>
    <dbReference type="NCBI Taxonomy" id="72491"/>
    <lineage>
        <taxon>Eukaryota</taxon>
        <taxon>Metazoa</taxon>
        <taxon>Ecdysozoa</taxon>
        <taxon>Arthropoda</taxon>
        <taxon>Hexapoda</taxon>
        <taxon>Insecta</taxon>
        <taxon>Pterygota</taxon>
        <taxon>Neoptera</taxon>
        <taxon>Paraneoptera</taxon>
        <taxon>Hemiptera</taxon>
        <taxon>Heteroptera</taxon>
        <taxon>Panheteroptera</taxon>
        <taxon>Cimicomorpha</taxon>
        <taxon>Reduviidae</taxon>
        <taxon>Triatominae</taxon>
        <taxon>Triatoma</taxon>
    </lineage>
</organism>
<evidence type="ECO:0000256" key="2">
    <source>
        <dbReference type="ARBA" id="ARBA00006598"/>
    </source>
</evidence>
<evidence type="ECO:0000256" key="4">
    <source>
        <dbReference type="ARBA" id="ARBA00022980"/>
    </source>
</evidence>
<dbReference type="PANTHER" id="PTHR15909:SF0">
    <property type="entry name" value="LARGE RIBOSOMAL SUBUNIT PROTEIN BL35M"/>
    <property type="match status" value="1"/>
</dbReference>
<dbReference type="SUPFAM" id="SSF143034">
    <property type="entry name" value="L35p-like"/>
    <property type="match status" value="1"/>
</dbReference>
<dbReference type="Gene3D" id="4.10.410.60">
    <property type="match status" value="1"/>
</dbReference>
<evidence type="ECO:0000256" key="1">
    <source>
        <dbReference type="ARBA" id="ARBA00004173"/>
    </source>
</evidence>
<evidence type="ECO:0000256" key="3">
    <source>
        <dbReference type="ARBA" id="ARBA00022946"/>
    </source>
</evidence>
<evidence type="ECO:0000256" key="6">
    <source>
        <dbReference type="ARBA" id="ARBA00023274"/>
    </source>
</evidence>
<accession>A0A0V0G7I9</accession>
<proteinExistence type="inferred from homology"/>
<dbReference type="Pfam" id="PF01632">
    <property type="entry name" value="Ribosomal_L35p"/>
    <property type="match status" value="1"/>
</dbReference>
<reference evidence="9" key="1">
    <citation type="journal article" date="2018" name="J. Proteomics">
        <title>Exploring the molecular complexity of Triatoma dimidiata sialome.</title>
        <authorList>
            <person name="Santiago P.B."/>
            <person name="de Araujo C.N."/>
            <person name="Charneau S."/>
            <person name="Bastos I.M.D."/>
            <person name="Assumpcao T.C.F."/>
            <person name="Queiroz R.M.L."/>
            <person name="Praca Y.R."/>
            <person name="Cordeiro T.M."/>
            <person name="Garcia C.H.S."/>
            <person name="da Silva I.G."/>
            <person name="Raiol T."/>
            <person name="Motta F.N."/>
            <person name="de Araujo Oliveira J.V."/>
            <person name="de Sousa M.V."/>
            <person name="Ribeiro J.M.C."/>
            <person name="de Santana J.M."/>
        </authorList>
    </citation>
    <scope>NUCLEOTIDE SEQUENCE</scope>
    <source>
        <strain evidence="9">Santander</strain>
        <tissue evidence="9">Salivary glands</tissue>
    </source>
</reference>
<evidence type="ECO:0000256" key="7">
    <source>
        <dbReference type="ARBA" id="ARBA00035273"/>
    </source>
</evidence>
<evidence type="ECO:0000256" key="5">
    <source>
        <dbReference type="ARBA" id="ARBA00023128"/>
    </source>
</evidence>
<name>A0A0V0G7I9_TRIDM</name>
<keyword evidence="5" id="KW-0496">Mitochondrion</keyword>
<sequence>MNRIFRTVFWNVIKNPFCQVSKFPTILASTYNNSSQKLFSTLSYLPKQSSNYVQSSYLLSRLDINSLNFNNTSVQTRNLTKFSLRKGKRKTVKAVLKRFYRLDWGIWIRGKCGRAKKLYKKSANRKRRLRQHVFCNATQSYLLDKMVTSYWRKPKYYVDDPYEPYHKREEFHITRKKPILPKTL</sequence>
<evidence type="ECO:0000313" key="9">
    <source>
        <dbReference type="EMBL" id="JAP04080.1"/>
    </source>
</evidence>
<dbReference type="GO" id="GO:0005840">
    <property type="term" value="C:ribosome"/>
    <property type="evidence" value="ECO:0007669"/>
    <property type="project" value="UniProtKB-KW"/>
</dbReference>
<dbReference type="GO" id="GO:0006412">
    <property type="term" value="P:translation"/>
    <property type="evidence" value="ECO:0007669"/>
    <property type="project" value="InterPro"/>
</dbReference>
<keyword evidence="6" id="KW-0687">Ribonucleoprotein</keyword>
<evidence type="ECO:0000256" key="8">
    <source>
        <dbReference type="ARBA" id="ARBA00035418"/>
    </source>
</evidence>